<dbReference type="EC" id="3.6.1.41" evidence="1"/>
<keyword evidence="9" id="KW-1185">Reference proteome</keyword>
<proteinExistence type="predicted"/>
<dbReference type="Gene3D" id="1.10.3210.10">
    <property type="entry name" value="Hypothetical protein af1432"/>
    <property type="match status" value="1"/>
</dbReference>
<dbReference type="CDD" id="cd00077">
    <property type="entry name" value="HDc"/>
    <property type="match status" value="1"/>
</dbReference>
<gene>
    <name evidence="8" type="ORF">SAMN06295960_0294</name>
</gene>
<keyword evidence="4 8" id="KW-0378">Hydrolase</keyword>
<dbReference type="InterPro" id="IPR003607">
    <property type="entry name" value="HD/PDEase_dom"/>
</dbReference>
<dbReference type="OrthoDB" id="9782134at2"/>
<dbReference type="GO" id="GO:0008803">
    <property type="term" value="F:bis(5'-nucleosyl)-tetraphosphatase (symmetrical) activity"/>
    <property type="evidence" value="ECO:0007669"/>
    <property type="project" value="UniProtKB-EC"/>
</dbReference>
<comment type="catalytic activity">
    <reaction evidence="6">
        <text>P(1),P(4)-bis(5'-adenosyl) tetraphosphate + H2O = 2 ADP + 2 H(+)</text>
        <dbReference type="Rhea" id="RHEA:24252"/>
        <dbReference type="ChEBI" id="CHEBI:15377"/>
        <dbReference type="ChEBI" id="CHEBI:15378"/>
        <dbReference type="ChEBI" id="CHEBI:58141"/>
        <dbReference type="ChEBI" id="CHEBI:456216"/>
        <dbReference type="EC" id="3.6.1.41"/>
    </reaction>
</comment>
<dbReference type="InterPro" id="IPR005249">
    <property type="entry name" value="YqeK"/>
</dbReference>
<dbReference type="InterPro" id="IPR006674">
    <property type="entry name" value="HD_domain"/>
</dbReference>
<evidence type="ECO:0000256" key="4">
    <source>
        <dbReference type="ARBA" id="ARBA00022801"/>
    </source>
</evidence>
<dbReference type="AlphaFoldDB" id="A0A1X7IAZ7"/>
<keyword evidence="5" id="KW-0408">Iron</keyword>
<evidence type="ECO:0000256" key="5">
    <source>
        <dbReference type="ARBA" id="ARBA00023004"/>
    </source>
</evidence>
<dbReference type="GO" id="GO:0046872">
    <property type="term" value="F:metal ion binding"/>
    <property type="evidence" value="ECO:0007669"/>
    <property type="project" value="UniProtKB-KW"/>
</dbReference>
<evidence type="ECO:0000256" key="1">
    <source>
        <dbReference type="ARBA" id="ARBA00012506"/>
    </source>
</evidence>
<protein>
    <recommendedName>
        <fullName evidence="1">bis(5'-nucleosyl)-tetraphosphatase (symmetrical)</fullName>
        <ecNumber evidence="1">3.6.1.41</ecNumber>
    </recommendedName>
</protein>
<keyword evidence="2" id="KW-0479">Metal-binding</keyword>
<organism evidence="8 9">
    <name type="scientific">Paenibacillus aquistagni</name>
    <dbReference type="NCBI Taxonomy" id="1852522"/>
    <lineage>
        <taxon>Bacteria</taxon>
        <taxon>Bacillati</taxon>
        <taxon>Bacillota</taxon>
        <taxon>Bacilli</taxon>
        <taxon>Bacillales</taxon>
        <taxon>Paenibacillaceae</taxon>
        <taxon>Paenibacillus</taxon>
    </lineage>
</organism>
<evidence type="ECO:0000256" key="6">
    <source>
        <dbReference type="ARBA" id="ARBA00049417"/>
    </source>
</evidence>
<dbReference type="PROSITE" id="PS51831">
    <property type="entry name" value="HD"/>
    <property type="match status" value="1"/>
</dbReference>
<keyword evidence="3" id="KW-0547">Nucleotide-binding</keyword>
<dbReference type="GO" id="GO:0000166">
    <property type="term" value="F:nucleotide binding"/>
    <property type="evidence" value="ECO:0007669"/>
    <property type="project" value="UniProtKB-KW"/>
</dbReference>
<dbReference type="RefSeq" id="WP_085492578.1">
    <property type="nucleotide sequence ID" value="NZ_FXAZ01000001.1"/>
</dbReference>
<evidence type="ECO:0000256" key="2">
    <source>
        <dbReference type="ARBA" id="ARBA00022723"/>
    </source>
</evidence>
<evidence type="ECO:0000313" key="9">
    <source>
        <dbReference type="Proteomes" id="UP000193834"/>
    </source>
</evidence>
<dbReference type="STRING" id="1852522.SAMN06295960_0294"/>
<dbReference type="SMART" id="SM00471">
    <property type="entry name" value="HDc"/>
    <property type="match status" value="1"/>
</dbReference>
<evidence type="ECO:0000259" key="7">
    <source>
        <dbReference type="PROSITE" id="PS51831"/>
    </source>
</evidence>
<dbReference type="InterPro" id="IPR051094">
    <property type="entry name" value="Diverse_Catalytic_Enzymes"/>
</dbReference>
<accession>A0A1X7IAZ7</accession>
<dbReference type="Proteomes" id="UP000193834">
    <property type="component" value="Unassembled WGS sequence"/>
</dbReference>
<dbReference type="EMBL" id="FXAZ01000001">
    <property type="protein sequence ID" value="SMG11796.1"/>
    <property type="molecule type" value="Genomic_DNA"/>
</dbReference>
<feature type="domain" description="HD" evidence="7">
    <location>
        <begin position="20"/>
        <end position="134"/>
    </location>
</feature>
<evidence type="ECO:0000256" key="3">
    <source>
        <dbReference type="ARBA" id="ARBA00022741"/>
    </source>
</evidence>
<reference evidence="8 9" key="1">
    <citation type="submission" date="2017-04" db="EMBL/GenBank/DDBJ databases">
        <authorList>
            <person name="Afonso C.L."/>
            <person name="Miller P.J."/>
            <person name="Scott M.A."/>
            <person name="Spackman E."/>
            <person name="Goraichik I."/>
            <person name="Dimitrov K.M."/>
            <person name="Suarez D.L."/>
            <person name="Swayne D.E."/>
        </authorList>
    </citation>
    <scope>NUCLEOTIDE SEQUENCE [LARGE SCALE GENOMIC DNA]</scope>
    <source>
        <strain evidence="8 9">11</strain>
    </source>
</reference>
<dbReference type="PANTHER" id="PTHR35795:SF1">
    <property type="entry name" value="BIS(5'-NUCLEOSYL)-TETRAPHOSPHATASE, SYMMETRICAL"/>
    <property type="match status" value="1"/>
</dbReference>
<dbReference type="NCBIfam" id="TIGR00488">
    <property type="entry name" value="bis(5'-nucleosyl)-tetraphosphatase (symmetrical) YqeK"/>
    <property type="match status" value="1"/>
</dbReference>
<dbReference type="SUPFAM" id="SSF109604">
    <property type="entry name" value="HD-domain/PDEase-like"/>
    <property type="match status" value="1"/>
</dbReference>
<name>A0A1X7IAZ7_9BACL</name>
<dbReference type="PANTHER" id="PTHR35795">
    <property type="entry name" value="SLR1885 PROTEIN"/>
    <property type="match status" value="1"/>
</dbReference>
<evidence type="ECO:0000313" key="8">
    <source>
        <dbReference type="EMBL" id="SMG11796.1"/>
    </source>
</evidence>
<sequence length="197" mass="22346">MNRSRDEVLQAVREQMPEQRWAHTEGVMQCAVELANRYGGDPVKADIAALLHDVAKYWPTEKMERIIVEQKLPSELLSHDKSLWHAPVGAFVAEYEFGITDVEILDAIRYHTSGREKMTLLDRIVCLADYIEPGRNFPGVDHIRALAEKNLDEALVAGFDSTIQFLLEKKRRIFPLTVIARNSLLASLERTSSDSKA</sequence>
<dbReference type="Pfam" id="PF01966">
    <property type="entry name" value="HD"/>
    <property type="match status" value="1"/>
</dbReference>